<dbReference type="STRING" id="1353009.A0A1Y2J6V4"/>
<dbReference type="InterPro" id="IPR009286">
    <property type="entry name" value="Ins_P5_2-kin"/>
</dbReference>
<evidence type="ECO:0000256" key="8">
    <source>
        <dbReference type="RuleBase" id="RU364126"/>
    </source>
</evidence>
<dbReference type="AlphaFoldDB" id="A0A1Y2J6V4"/>
<feature type="region of interest" description="Disordered" evidence="9">
    <location>
        <begin position="392"/>
        <end position="422"/>
    </location>
</feature>
<evidence type="ECO:0000256" key="9">
    <source>
        <dbReference type="SAM" id="MobiDB-lite"/>
    </source>
</evidence>
<evidence type="ECO:0000313" key="11">
    <source>
        <dbReference type="Proteomes" id="UP000193067"/>
    </source>
</evidence>
<evidence type="ECO:0000256" key="6">
    <source>
        <dbReference type="ARBA" id="ARBA00022777"/>
    </source>
</evidence>
<feature type="region of interest" description="Disordered" evidence="9">
    <location>
        <begin position="1"/>
        <end position="133"/>
    </location>
</feature>
<dbReference type="Proteomes" id="UP000193067">
    <property type="component" value="Unassembled WGS sequence"/>
</dbReference>
<evidence type="ECO:0000256" key="2">
    <source>
        <dbReference type="ARBA" id="ARBA00012023"/>
    </source>
</evidence>
<keyword evidence="7 8" id="KW-0067">ATP-binding</keyword>
<evidence type="ECO:0000256" key="5">
    <source>
        <dbReference type="ARBA" id="ARBA00022741"/>
    </source>
</evidence>
<evidence type="ECO:0000256" key="4">
    <source>
        <dbReference type="ARBA" id="ARBA00022679"/>
    </source>
</evidence>
<dbReference type="PANTHER" id="PTHR14456:SF2">
    <property type="entry name" value="INOSITOL-PENTAKISPHOSPHATE 2-KINASE"/>
    <property type="match status" value="1"/>
</dbReference>
<feature type="compositionally biased region" description="Gly residues" evidence="9">
    <location>
        <begin position="395"/>
        <end position="407"/>
    </location>
</feature>
<evidence type="ECO:0000313" key="10">
    <source>
        <dbReference type="EMBL" id="OSD08524.1"/>
    </source>
</evidence>
<proteinExistence type="predicted"/>
<comment type="catalytic activity">
    <reaction evidence="1 8">
        <text>1D-myo-inositol 1,3,4,5,6-pentakisphosphate + ATP = 1D-myo-inositol hexakisphosphate + ADP + H(+)</text>
        <dbReference type="Rhea" id="RHEA:20313"/>
        <dbReference type="ChEBI" id="CHEBI:15378"/>
        <dbReference type="ChEBI" id="CHEBI:30616"/>
        <dbReference type="ChEBI" id="CHEBI:57733"/>
        <dbReference type="ChEBI" id="CHEBI:58130"/>
        <dbReference type="ChEBI" id="CHEBI:456216"/>
        <dbReference type="EC" id="2.7.1.158"/>
    </reaction>
</comment>
<dbReference type="InterPro" id="IPR043001">
    <property type="entry name" value="IP5_2-K_N_lobe"/>
</dbReference>
<dbReference type="EC" id="2.7.1.158" evidence="2 8"/>
<dbReference type="Gene3D" id="3.30.200.110">
    <property type="entry name" value="Inositol-pentakisphosphate 2-kinase, N-lobe"/>
    <property type="match status" value="1"/>
</dbReference>
<feature type="compositionally biased region" description="Low complexity" evidence="9">
    <location>
        <begin position="110"/>
        <end position="126"/>
    </location>
</feature>
<reference evidence="10 11" key="1">
    <citation type="journal article" date="2015" name="Biotechnol. Biofuels">
        <title>Enhanced degradation of softwood versus hardwood by the white-rot fungus Pycnoporus coccineus.</title>
        <authorList>
            <person name="Couturier M."/>
            <person name="Navarro D."/>
            <person name="Chevret D."/>
            <person name="Henrissat B."/>
            <person name="Piumi F."/>
            <person name="Ruiz-Duenas F.J."/>
            <person name="Martinez A.T."/>
            <person name="Grigoriev I.V."/>
            <person name="Riley R."/>
            <person name="Lipzen A."/>
            <person name="Berrin J.G."/>
            <person name="Master E.R."/>
            <person name="Rosso M.N."/>
        </authorList>
    </citation>
    <scope>NUCLEOTIDE SEQUENCE [LARGE SCALE GENOMIC DNA]</scope>
    <source>
        <strain evidence="10 11">BRFM310</strain>
    </source>
</reference>
<keyword evidence="5 8" id="KW-0547">Nucleotide-binding</keyword>
<gene>
    <name evidence="10" type="ORF">PYCCODRAFT_1441388</name>
</gene>
<sequence>MSQPEPASDTPRVEDTSPLDWKYVAEGGSTIVFSYAGPPRPQFDGTVLRLRKRPLSAHADAHAEEAQGAHRAPSQPQPQPQLSSTNKDEDPVPTPAPSADQAPPSLASPAAETDPDAAAATAAAAANDEEPDDPTIVFQRTVIERLLPRAHLPRLAAVHVARPWLAQLAAHAEPLRPPERRTRDAIDLARRKAVLATDLVSGDGWAVEIKPKWGFLPAPTHLAPATRALKTRTCRFCMHAHLKRLRQADSAAPAAEVAEGYCPLDLYSGEPARVRRALEALWDAWVRSGGAVNSLRVFVRGGMVRPRVGAVSDLPALRAAFTSALLPILLHTPVLHTLSTLQRTLDALDVEGLAHLWARARGAGVPLGAGEREPDVREWAAFVQRYLARQRQQQGDGGGWGGGGGASENGAEDRHEEEEEEDELRDALLGYLLSASFKDCSLIVRMPPASPSPSCPSSSSPSTATVTVIDLDVKPLARLSKWAQLDAEIVHAYRAVREPRACVDARAAGRAC</sequence>
<dbReference type="Pfam" id="PF06090">
    <property type="entry name" value="Ins_P5_2-kin"/>
    <property type="match status" value="1"/>
</dbReference>
<dbReference type="OrthoDB" id="272370at2759"/>
<dbReference type="GO" id="GO:0032958">
    <property type="term" value="P:inositol phosphate biosynthetic process"/>
    <property type="evidence" value="ECO:0007669"/>
    <property type="project" value="TreeGrafter"/>
</dbReference>
<comment type="function">
    <text evidence="8">Phosphorylates Ins(1,3,4,5,6)P5 at position 2 to form Ins(1,2,3,4,5,6)P6 (InsP6 or phytate).</text>
</comment>
<keyword evidence="6 8" id="KW-0418">Kinase</keyword>
<dbReference type="GO" id="GO:0035299">
    <property type="term" value="F:inositol-1,3,4,5,6-pentakisphosphate 2-kinase activity"/>
    <property type="evidence" value="ECO:0007669"/>
    <property type="project" value="UniProtKB-EC"/>
</dbReference>
<accession>A0A1Y2J6V4</accession>
<protein>
    <recommendedName>
        <fullName evidence="3 8">Inositol-pentakisphosphate 2-kinase</fullName>
        <ecNumber evidence="2 8">2.7.1.158</ecNumber>
    </recommendedName>
</protein>
<comment type="domain">
    <text evidence="8">The EXKPK motif is conserved in inositol-pentakisphosphate 2-kinases of both family 1 and 2.</text>
</comment>
<evidence type="ECO:0000256" key="1">
    <source>
        <dbReference type="ARBA" id="ARBA00001774"/>
    </source>
</evidence>
<dbReference type="PANTHER" id="PTHR14456">
    <property type="entry name" value="INOSITOL POLYPHOSPHATE KINASE 1"/>
    <property type="match status" value="1"/>
</dbReference>
<evidence type="ECO:0000256" key="7">
    <source>
        <dbReference type="ARBA" id="ARBA00022840"/>
    </source>
</evidence>
<keyword evidence="4 8" id="KW-0808">Transferase</keyword>
<organism evidence="10 11">
    <name type="scientific">Trametes coccinea (strain BRFM310)</name>
    <name type="common">Pycnoporus coccineus</name>
    <dbReference type="NCBI Taxonomy" id="1353009"/>
    <lineage>
        <taxon>Eukaryota</taxon>
        <taxon>Fungi</taxon>
        <taxon>Dikarya</taxon>
        <taxon>Basidiomycota</taxon>
        <taxon>Agaricomycotina</taxon>
        <taxon>Agaricomycetes</taxon>
        <taxon>Polyporales</taxon>
        <taxon>Polyporaceae</taxon>
        <taxon>Trametes</taxon>
    </lineage>
</organism>
<dbReference type="EMBL" id="KZ084086">
    <property type="protein sequence ID" value="OSD08524.1"/>
    <property type="molecule type" value="Genomic_DNA"/>
</dbReference>
<keyword evidence="11" id="KW-1185">Reference proteome</keyword>
<dbReference type="GO" id="GO:0005634">
    <property type="term" value="C:nucleus"/>
    <property type="evidence" value="ECO:0007669"/>
    <property type="project" value="TreeGrafter"/>
</dbReference>
<dbReference type="GO" id="GO:0005524">
    <property type="term" value="F:ATP binding"/>
    <property type="evidence" value="ECO:0007669"/>
    <property type="project" value="UniProtKB-KW"/>
</dbReference>
<feature type="compositionally biased region" description="Basic and acidic residues" evidence="9">
    <location>
        <begin position="59"/>
        <end position="68"/>
    </location>
</feature>
<evidence type="ECO:0000256" key="3">
    <source>
        <dbReference type="ARBA" id="ARBA00014846"/>
    </source>
</evidence>
<name>A0A1Y2J6V4_TRAC3</name>